<dbReference type="GO" id="GO:0006364">
    <property type="term" value="P:rRNA processing"/>
    <property type="evidence" value="ECO:0007669"/>
    <property type="project" value="TreeGrafter"/>
</dbReference>
<accession>U5EYA7</accession>
<dbReference type="InterPro" id="IPR011687">
    <property type="entry name" value="Nop53/GLTSCR2"/>
</dbReference>
<evidence type="ECO:0000256" key="3">
    <source>
        <dbReference type="ARBA" id="ARBA00008838"/>
    </source>
</evidence>
<feature type="compositionally biased region" description="Acidic residues" evidence="7">
    <location>
        <begin position="274"/>
        <end position="291"/>
    </location>
</feature>
<feature type="compositionally biased region" description="Basic residues" evidence="7">
    <location>
        <begin position="301"/>
        <end position="314"/>
    </location>
</feature>
<keyword evidence="5" id="KW-0690">Ribosome biogenesis</keyword>
<dbReference type="EMBL" id="GANO01002118">
    <property type="protein sequence ID" value="JAB57753.1"/>
    <property type="molecule type" value="mRNA"/>
</dbReference>
<organism evidence="8">
    <name type="scientific">Corethrella appendiculata</name>
    <dbReference type="NCBI Taxonomy" id="1370023"/>
    <lineage>
        <taxon>Eukaryota</taxon>
        <taxon>Metazoa</taxon>
        <taxon>Ecdysozoa</taxon>
        <taxon>Arthropoda</taxon>
        <taxon>Hexapoda</taxon>
        <taxon>Insecta</taxon>
        <taxon>Pterygota</taxon>
        <taxon>Neoptera</taxon>
        <taxon>Endopterygota</taxon>
        <taxon>Diptera</taxon>
        <taxon>Nematocera</taxon>
        <taxon>Culicoidea</taxon>
        <taxon>Chaoboridae</taxon>
        <taxon>Corethrella</taxon>
    </lineage>
</organism>
<evidence type="ECO:0000313" key="8">
    <source>
        <dbReference type="EMBL" id="JAB57753.1"/>
    </source>
</evidence>
<protein>
    <recommendedName>
        <fullName evidence="4">Ribosome biogenesis protein NOP53</fullName>
    </recommendedName>
</protein>
<reference evidence="8" key="1">
    <citation type="journal article" date="2014" name="Insect Biochem. Mol. Biol.">
        <title>An insight into the sialome of the frog biting fly, Corethrella appendiculata.</title>
        <authorList>
            <person name="Ribeiro J.M.C."/>
            <person name="Chagas A.C."/>
            <person name="Pham V.M."/>
            <person name="Lounibos L.P."/>
            <person name="Calvo E."/>
        </authorList>
    </citation>
    <scope>NUCLEOTIDE SEQUENCE</scope>
    <source>
        <tissue evidence="8">Salivary glands</tissue>
    </source>
</reference>
<dbReference type="PANTHER" id="PTHR14211">
    <property type="entry name" value="GLIOMA SUPPRESSOR CANDIDATE REGION GENE 2"/>
    <property type="match status" value="1"/>
</dbReference>
<dbReference type="GO" id="GO:0005730">
    <property type="term" value="C:nucleolus"/>
    <property type="evidence" value="ECO:0007669"/>
    <property type="project" value="UniProtKB-SubCell"/>
</dbReference>
<comment type="subcellular location">
    <subcellularLocation>
        <location evidence="1">Nucleus</location>
        <location evidence="1">Nucleolus</location>
    </subcellularLocation>
    <subcellularLocation>
        <location evidence="2">Nucleus</location>
        <location evidence="2">Nucleoplasm</location>
    </subcellularLocation>
</comment>
<dbReference type="PIRSF" id="PIRSF017302">
    <property type="entry name" value="Gltscr2"/>
    <property type="match status" value="1"/>
</dbReference>
<evidence type="ECO:0000256" key="5">
    <source>
        <dbReference type="ARBA" id="ARBA00022517"/>
    </source>
</evidence>
<evidence type="ECO:0000256" key="1">
    <source>
        <dbReference type="ARBA" id="ARBA00004604"/>
    </source>
</evidence>
<feature type="non-terminal residue" evidence="8">
    <location>
        <position position="1"/>
    </location>
</feature>
<sequence length="451" mass="53034">IKMKKKHVSRKLKSAWRKHVDISDVDQFLEEQRQEERIGSIDDKTNDELFEVDSTPIPKNKQRKLTKQAYRKQLQESIPATFSALENTSKVADPITKRNHVRTKAERKHFIAESKELKRNELGIVRKRVIEAAAQRKANKKKKVQERKLSNIKFGNDLWSDKDPIPDELKSEWYTHETVLHHLKNTGNPLVKTNQITHTKTSKLKAIEKPHPGISYNPTENDHKDLLNKVVEKEVKIIEKEKHLDRCVTAKLSKMSQAEKEKLSYEEMIEGLPIDENDLDSDGSNEDDDNDEYKPLNAPVRNKKKDKKARRKKKLAQIREGRKIVLEKEMKKLKDIEKVPTFNKEIKKIEQHLKKQKKNRVKRLKEKKITPHRLAQERFVEPEIEFNENLADNLRTLKPEGSIVLDRFKSLQKRNIIAPTNRNSAKLNKSKLRIKKKLFKRNSHKDQDMQM</sequence>
<dbReference type="AlphaFoldDB" id="U5EYA7"/>
<keyword evidence="6" id="KW-0539">Nucleus</keyword>
<evidence type="ECO:0000256" key="7">
    <source>
        <dbReference type="SAM" id="MobiDB-lite"/>
    </source>
</evidence>
<proteinExistence type="evidence at transcript level"/>
<dbReference type="Pfam" id="PF07767">
    <property type="entry name" value="Nop53"/>
    <property type="match status" value="1"/>
</dbReference>
<name>U5EYA7_9DIPT</name>
<evidence type="ECO:0000256" key="2">
    <source>
        <dbReference type="ARBA" id="ARBA00004642"/>
    </source>
</evidence>
<dbReference type="PANTHER" id="PTHR14211:SF7">
    <property type="entry name" value="RIBOSOME BIOGENESIS PROTEIN NOP53"/>
    <property type="match status" value="1"/>
</dbReference>
<dbReference type="GO" id="GO:0000027">
    <property type="term" value="P:ribosomal large subunit assembly"/>
    <property type="evidence" value="ECO:0007669"/>
    <property type="project" value="TreeGrafter"/>
</dbReference>
<dbReference type="GO" id="GO:0005654">
    <property type="term" value="C:nucleoplasm"/>
    <property type="evidence" value="ECO:0007669"/>
    <property type="project" value="UniProtKB-SubCell"/>
</dbReference>
<comment type="similarity">
    <text evidence="3">Belongs to the NOP53 family.</text>
</comment>
<dbReference type="GO" id="GO:0008097">
    <property type="term" value="F:5S rRNA binding"/>
    <property type="evidence" value="ECO:0007669"/>
    <property type="project" value="TreeGrafter"/>
</dbReference>
<feature type="region of interest" description="Disordered" evidence="7">
    <location>
        <begin position="274"/>
        <end position="314"/>
    </location>
</feature>
<evidence type="ECO:0000256" key="6">
    <source>
        <dbReference type="ARBA" id="ARBA00023242"/>
    </source>
</evidence>
<evidence type="ECO:0000256" key="4">
    <source>
        <dbReference type="ARBA" id="ARBA00018339"/>
    </source>
</evidence>